<evidence type="ECO:0000313" key="4">
    <source>
        <dbReference type="Proteomes" id="UP000000304"/>
    </source>
</evidence>
<evidence type="ECO:0000259" key="2">
    <source>
        <dbReference type="PROSITE" id="PS51613"/>
    </source>
</evidence>
<dbReference type="PANTHER" id="PTHR16121">
    <property type="entry name" value="CAP-SPECIFIC MRNA (NUCLEOSIDE-2'-O-)-METHYLTRANSFERASE 1-RELATED"/>
    <property type="match status" value="1"/>
</dbReference>
<comment type="function">
    <text evidence="1">S-adenosyl-L-methionine-dependent methyltransferase that mediates RNA cap1 2'-O-ribose methylation to the 5'-cap structure of RNAs. Methylates the ribose of the first nucleotide of a m(7)GpppG-capped mRNA to produce m(7)GpppNmp (cap1).</text>
</comment>
<dbReference type="HOGENOM" id="CLU_545811_0_0_1"/>
<dbReference type="InterPro" id="IPR029063">
    <property type="entry name" value="SAM-dependent_MTases_sf"/>
</dbReference>
<gene>
    <name evidence="3" type="primary">Dsim\GD16313</name>
    <name evidence="3" type="ORF">Dsim_GD16313</name>
</gene>
<dbReference type="GO" id="GO:0016556">
    <property type="term" value="P:mRNA modification"/>
    <property type="evidence" value="ECO:0007669"/>
    <property type="project" value="UniProtKB-UniRule"/>
</dbReference>
<evidence type="ECO:0000313" key="3">
    <source>
        <dbReference type="EMBL" id="EDX17036.1"/>
    </source>
</evidence>
<dbReference type="Gene3D" id="3.40.50.12760">
    <property type="match status" value="1"/>
</dbReference>
<proteinExistence type="predicted"/>
<dbReference type="SUPFAM" id="SSF53335">
    <property type="entry name" value="S-adenosyl-L-methionine-dependent methyltransferases"/>
    <property type="match status" value="1"/>
</dbReference>
<organism evidence="3 4">
    <name type="scientific">Drosophila simulans</name>
    <name type="common">Fruit fly</name>
    <dbReference type="NCBI Taxonomy" id="7240"/>
    <lineage>
        <taxon>Eukaryota</taxon>
        <taxon>Metazoa</taxon>
        <taxon>Ecdysozoa</taxon>
        <taxon>Arthropoda</taxon>
        <taxon>Hexapoda</taxon>
        <taxon>Insecta</taxon>
        <taxon>Pterygota</taxon>
        <taxon>Neoptera</taxon>
        <taxon>Endopterygota</taxon>
        <taxon>Diptera</taxon>
        <taxon>Brachycera</taxon>
        <taxon>Muscomorpha</taxon>
        <taxon>Ephydroidea</taxon>
        <taxon>Drosophilidae</taxon>
        <taxon>Drosophila</taxon>
        <taxon>Sophophora</taxon>
    </lineage>
</organism>
<dbReference type="Pfam" id="PF01728">
    <property type="entry name" value="FtsJ"/>
    <property type="match status" value="1"/>
</dbReference>
<dbReference type="GO" id="GO:0003676">
    <property type="term" value="F:nucleic acid binding"/>
    <property type="evidence" value="ECO:0007669"/>
    <property type="project" value="UniProtKB-UniRule"/>
</dbReference>
<dbReference type="AlphaFoldDB" id="B4R494"/>
<evidence type="ECO:0000256" key="1">
    <source>
        <dbReference type="RuleBase" id="RU368012"/>
    </source>
</evidence>
<accession>B4R494</accession>
<dbReference type="OrthoDB" id="10251234at2759"/>
<reference evidence="3 4" key="1">
    <citation type="journal article" date="2007" name="Nature">
        <title>Evolution of genes and genomes on the Drosophila phylogeny.</title>
        <authorList>
            <consortium name="Drosophila 12 Genomes Consortium"/>
            <person name="Clark A.G."/>
            <person name="Eisen M.B."/>
            <person name="Smith D.R."/>
            <person name="Bergman C.M."/>
            <person name="Oliver B."/>
            <person name="Markow T.A."/>
            <person name="Kaufman T.C."/>
            <person name="Kellis M."/>
            <person name="Gelbart W."/>
            <person name="Iyer V.N."/>
            <person name="Pollard D.A."/>
            <person name="Sackton T.B."/>
            <person name="Larracuente A.M."/>
            <person name="Singh N.D."/>
            <person name="Abad J.P."/>
            <person name="Abt D.N."/>
            <person name="Adryan B."/>
            <person name="Aguade M."/>
            <person name="Akashi H."/>
            <person name="Anderson W.W."/>
            <person name="Aquadro C.F."/>
            <person name="Ardell D.H."/>
            <person name="Arguello R."/>
            <person name="Artieri C.G."/>
            <person name="Barbash D.A."/>
            <person name="Barker D."/>
            <person name="Barsanti P."/>
            <person name="Batterham P."/>
            <person name="Batzoglou S."/>
            <person name="Begun D."/>
            <person name="Bhutkar A."/>
            <person name="Blanco E."/>
            <person name="Bosak S.A."/>
            <person name="Bradley R.K."/>
            <person name="Brand A.D."/>
            <person name="Brent M.R."/>
            <person name="Brooks A.N."/>
            <person name="Brown R.H."/>
            <person name="Butlin R.K."/>
            <person name="Caggese C."/>
            <person name="Calvi B.R."/>
            <person name="Bernardo de Carvalho A."/>
            <person name="Caspi A."/>
            <person name="Castrezana S."/>
            <person name="Celniker S.E."/>
            <person name="Chang J.L."/>
            <person name="Chapple C."/>
            <person name="Chatterji S."/>
            <person name="Chinwalla A."/>
            <person name="Civetta A."/>
            <person name="Clifton S.W."/>
            <person name="Comeron J.M."/>
            <person name="Costello J.C."/>
            <person name="Coyne J.A."/>
            <person name="Daub J."/>
            <person name="David R.G."/>
            <person name="Delcher A.L."/>
            <person name="Delehaunty K."/>
            <person name="Do C.B."/>
            <person name="Ebling H."/>
            <person name="Edwards K."/>
            <person name="Eickbush T."/>
            <person name="Evans J.D."/>
            <person name="Filipski A."/>
            <person name="Findeiss S."/>
            <person name="Freyhult E."/>
            <person name="Fulton L."/>
            <person name="Fulton R."/>
            <person name="Garcia A.C."/>
            <person name="Gardiner A."/>
            <person name="Garfield D.A."/>
            <person name="Garvin B.E."/>
            <person name="Gibson G."/>
            <person name="Gilbert D."/>
            <person name="Gnerre S."/>
            <person name="Godfrey J."/>
            <person name="Good R."/>
            <person name="Gotea V."/>
            <person name="Gravely B."/>
            <person name="Greenberg A.J."/>
            <person name="Griffiths-Jones S."/>
            <person name="Gross S."/>
            <person name="Guigo R."/>
            <person name="Gustafson E.A."/>
            <person name="Haerty W."/>
            <person name="Hahn M.W."/>
            <person name="Halligan D.L."/>
            <person name="Halpern A.L."/>
            <person name="Halter G.M."/>
            <person name="Han M.V."/>
            <person name="Heger A."/>
            <person name="Hillier L."/>
            <person name="Hinrichs A.S."/>
            <person name="Holmes I."/>
            <person name="Hoskins R.A."/>
            <person name="Hubisz M.J."/>
            <person name="Hultmark D."/>
            <person name="Huntley M.A."/>
            <person name="Jaffe D.B."/>
            <person name="Jagadeeshan S."/>
            <person name="Jeck W.R."/>
            <person name="Johnson J."/>
            <person name="Jones C.D."/>
            <person name="Jordan W.C."/>
            <person name="Karpen G.H."/>
            <person name="Kataoka E."/>
            <person name="Keightley P.D."/>
            <person name="Kheradpour P."/>
            <person name="Kirkness E.F."/>
            <person name="Koerich L.B."/>
            <person name="Kristiansen K."/>
            <person name="Kudrna D."/>
            <person name="Kulathinal R.J."/>
            <person name="Kumar S."/>
            <person name="Kwok R."/>
            <person name="Lander E."/>
            <person name="Langley C.H."/>
            <person name="Lapoint R."/>
            <person name="Lazzaro B.P."/>
            <person name="Lee S.J."/>
            <person name="Levesque L."/>
            <person name="Li R."/>
            <person name="Lin C.F."/>
            <person name="Lin M.F."/>
            <person name="Lindblad-Toh K."/>
            <person name="Llopart A."/>
            <person name="Long M."/>
            <person name="Low L."/>
            <person name="Lozovsky E."/>
            <person name="Lu J."/>
            <person name="Luo M."/>
            <person name="Machado C.A."/>
            <person name="Makalowski W."/>
            <person name="Marzo M."/>
            <person name="Matsuda M."/>
            <person name="Matzkin L."/>
            <person name="McAllister B."/>
            <person name="McBride C.S."/>
            <person name="McKernan B."/>
            <person name="McKernan K."/>
            <person name="Mendez-Lago M."/>
            <person name="Minx P."/>
            <person name="Mollenhauer M.U."/>
            <person name="Montooth K."/>
            <person name="Mount S.M."/>
            <person name="Mu X."/>
            <person name="Myers E."/>
            <person name="Negre B."/>
            <person name="Newfeld S."/>
            <person name="Nielsen R."/>
            <person name="Noor M.A."/>
            <person name="O'Grady P."/>
            <person name="Pachter L."/>
            <person name="Papaceit M."/>
            <person name="Parisi M.J."/>
            <person name="Parisi M."/>
            <person name="Parts L."/>
            <person name="Pedersen J.S."/>
            <person name="Pesole G."/>
            <person name="Phillippy A.M."/>
            <person name="Ponting C.P."/>
            <person name="Pop M."/>
            <person name="Porcelli D."/>
            <person name="Powell J.R."/>
            <person name="Prohaska S."/>
            <person name="Pruitt K."/>
            <person name="Puig M."/>
            <person name="Quesneville H."/>
            <person name="Ram K.R."/>
            <person name="Rand D."/>
            <person name="Rasmussen M.D."/>
            <person name="Reed L.K."/>
            <person name="Reenan R."/>
            <person name="Reily A."/>
            <person name="Remington K.A."/>
            <person name="Rieger T.T."/>
            <person name="Ritchie M.G."/>
            <person name="Robin C."/>
            <person name="Rogers Y.H."/>
            <person name="Rohde C."/>
            <person name="Rozas J."/>
            <person name="Rubenfield M.J."/>
            <person name="Ruiz A."/>
            <person name="Russo S."/>
            <person name="Salzberg S.L."/>
            <person name="Sanchez-Gracia A."/>
            <person name="Saranga D.J."/>
            <person name="Sato H."/>
            <person name="Schaeffer S.W."/>
            <person name="Schatz M.C."/>
            <person name="Schlenke T."/>
            <person name="Schwartz R."/>
            <person name="Segarra C."/>
            <person name="Singh R.S."/>
            <person name="Sirot L."/>
            <person name="Sirota M."/>
            <person name="Sisneros N.B."/>
            <person name="Smith C.D."/>
            <person name="Smith T.F."/>
            <person name="Spieth J."/>
            <person name="Stage D.E."/>
            <person name="Stark A."/>
            <person name="Stephan W."/>
            <person name="Strausberg R.L."/>
            <person name="Strempel S."/>
            <person name="Sturgill D."/>
            <person name="Sutton G."/>
            <person name="Sutton G.G."/>
            <person name="Tao W."/>
            <person name="Teichmann S."/>
            <person name="Tobari Y.N."/>
            <person name="Tomimura Y."/>
            <person name="Tsolas J.M."/>
            <person name="Valente V.L."/>
            <person name="Venter E."/>
            <person name="Venter J.C."/>
            <person name="Vicario S."/>
            <person name="Vieira F.G."/>
            <person name="Vilella A.J."/>
            <person name="Villasante A."/>
            <person name="Walenz B."/>
            <person name="Wang J."/>
            <person name="Wasserman M."/>
            <person name="Watts T."/>
            <person name="Wilson D."/>
            <person name="Wilson R.K."/>
            <person name="Wing R.A."/>
            <person name="Wolfner M.F."/>
            <person name="Wong A."/>
            <person name="Wong G.K."/>
            <person name="Wu C.I."/>
            <person name="Wu G."/>
            <person name="Yamamoto D."/>
            <person name="Yang H.P."/>
            <person name="Yang S.P."/>
            <person name="Yorke J.A."/>
            <person name="Yoshida K."/>
            <person name="Zdobnov E."/>
            <person name="Zhang P."/>
            <person name="Zhang Y."/>
            <person name="Zimin A.V."/>
            <person name="Baldwin J."/>
            <person name="Abdouelleil A."/>
            <person name="Abdulkadir J."/>
            <person name="Abebe A."/>
            <person name="Abera B."/>
            <person name="Abreu J."/>
            <person name="Acer S.C."/>
            <person name="Aftuck L."/>
            <person name="Alexander A."/>
            <person name="An P."/>
            <person name="Anderson E."/>
            <person name="Anderson S."/>
            <person name="Arachi H."/>
            <person name="Azer M."/>
            <person name="Bachantsang P."/>
            <person name="Barry A."/>
            <person name="Bayul T."/>
            <person name="Berlin A."/>
            <person name="Bessette D."/>
            <person name="Bloom T."/>
            <person name="Blye J."/>
            <person name="Boguslavskiy L."/>
            <person name="Bonnet C."/>
            <person name="Boukhgalter B."/>
            <person name="Bourzgui I."/>
            <person name="Brown A."/>
            <person name="Cahill P."/>
            <person name="Channer S."/>
            <person name="Cheshatsang Y."/>
            <person name="Chuda L."/>
            <person name="Citroen M."/>
            <person name="Collymore A."/>
            <person name="Cooke P."/>
            <person name="Costello M."/>
            <person name="D'Aco K."/>
            <person name="Daza R."/>
            <person name="De Haan G."/>
            <person name="DeGray S."/>
            <person name="DeMaso C."/>
            <person name="Dhargay N."/>
            <person name="Dooley K."/>
            <person name="Dooley E."/>
            <person name="Doricent M."/>
            <person name="Dorje P."/>
            <person name="Dorjee K."/>
            <person name="Dupes A."/>
            <person name="Elong R."/>
            <person name="Falk J."/>
            <person name="Farina A."/>
            <person name="Faro S."/>
            <person name="Ferguson D."/>
            <person name="Fisher S."/>
            <person name="Foley C.D."/>
            <person name="Franke A."/>
            <person name="Friedrich D."/>
            <person name="Gadbois L."/>
            <person name="Gearin G."/>
            <person name="Gearin C.R."/>
            <person name="Giannoukos G."/>
            <person name="Goode T."/>
            <person name="Graham J."/>
            <person name="Grandbois E."/>
            <person name="Grewal S."/>
            <person name="Gyaltsen K."/>
            <person name="Hafez N."/>
            <person name="Hagos B."/>
            <person name="Hall J."/>
            <person name="Henson C."/>
            <person name="Hollinger A."/>
            <person name="Honan T."/>
            <person name="Huard M.D."/>
            <person name="Hughes L."/>
            <person name="Hurhula B."/>
            <person name="Husby M.E."/>
            <person name="Kamat A."/>
            <person name="Kanga B."/>
            <person name="Kashin S."/>
            <person name="Khazanovich D."/>
            <person name="Kisner P."/>
            <person name="Lance K."/>
            <person name="Lara M."/>
            <person name="Lee W."/>
            <person name="Lennon N."/>
            <person name="Letendre F."/>
            <person name="LeVine R."/>
            <person name="Lipovsky A."/>
            <person name="Liu X."/>
            <person name="Liu J."/>
            <person name="Liu S."/>
            <person name="Lokyitsang T."/>
            <person name="Lokyitsang Y."/>
            <person name="Lubonja R."/>
            <person name="Lui A."/>
            <person name="MacDonald P."/>
            <person name="Magnisalis V."/>
            <person name="Maru K."/>
            <person name="Matthews C."/>
            <person name="McCusker W."/>
            <person name="McDonough S."/>
            <person name="Mehta T."/>
            <person name="Meldrim J."/>
            <person name="Meneus L."/>
            <person name="Mihai O."/>
            <person name="Mihalev A."/>
            <person name="Mihova T."/>
            <person name="Mittelman R."/>
            <person name="Mlenga V."/>
            <person name="Montmayeur A."/>
            <person name="Mulrain L."/>
            <person name="Navidi A."/>
            <person name="Naylor J."/>
            <person name="Negash T."/>
            <person name="Nguyen T."/>
            <person name="Nguyen N."/>
            <person name="Nicol R."/>
            <person name="Norbu C."/>
            <person name="Norbu N."/>
            <person name="Novod N."/>
            <person name="O'Neill B."/>
            <person name="Osman S."/>
            <person name="Markiewicz E."/>
            <person name="Oyono O.L."/>
            <person name="Patti C."/>
            <person name="Phunkhang P."/>
            <person name="Pierre F."/>
            <person name="Priest M."/>
            <person name="Raghuraman S."/>
            <person name="Rege F."/>
            <person name="Reyes R."/>
            <person name="Rise C."/>
            <person name="Rogov P."/>
            <person name="Ross K."/>
            <person name="Ryan E."/>
            <person name="Settipalli S."/>
            <person name="Shea T."/>
            <person name="Sherpa N."/>
            <person name="Shi L."/>
            <person name="Shih D."/>
            <person name="Sparrow T."/>
            <person name="Spaulding J."/>
            <person name="Stalker J."/>
            <person name="Stange-Thomann N."/>
            <person name="Stavropoulos S."/>
            <person name="Stone C."/>
            <person name="Strader C."/>
            <person name="Tesfaye S."/>
            <person name="Thomson T."/>
            <person name="Thoulutsang Y."/>
            <person name="Thoulutsang D."/>
            <person name="Topham K."/>
            <person name="Topping I."/>
            <person name="Tsamla T."/>
            <person name="Vassiliev H."/>
            <person name="Vo A."/>
            <person name="Wangchuk T."/>
            <person name="Wangdi T."/>
            <person name="Weiand M."/>
            <person name="Wilkinson J."/>
            <person name="Wilson A."/>
            <person name="Yadav S."/>
            <person name="Young G."/>
            <person name="Yu Q."/>
            <person name="Zembek L."/>
            <person name="Zhong D."/>
            <person name="Zimmer A."/>
            <person name="Zwirko Z."/>
            <person name="Jaffe D.B."/>
            <person name="Alvarez P."/>
            <person name="Brockman W."/>
            <person name="Butler J."/>
            <person name="Chin C."/>
            <person name="Gnerre S."/>
            <person name="Grabherr M."/>
            <person name="Kleber M."/>
            <person name="Mauceli E."/>
            <person name="MacCallum I."/>
        </authorList>
    </citation>
    <scope>NUCLEOTIDE SEQUENCE [LARGE SCALE GENOMIC DNA]</scope>
    <source>
        <strain evidence="4">white501</strain>
    </source>
</reference>
<dbReference type="InterPro" id="IPR050851">
    <property type="entry name" value="mRNA_Cap_2O-Ribose_MeTrfase"/>
</dbReference>
<dbReference type="EMBL" id="CM000366">
    <property type="protein sequence ID" value="EDX17036.1"/>
    <property type="molecule type" value="Genomic_DNA"/>
</dbReference>
<keyword evidence="1" id="KW-0506">mRNA capping</keyword>
<dbReference type="InterPro" id="IPR025816">
    <property type="entry name" value="RrmJ-type_MeTrfase"/>
</dbReference>
<dbReference type="EC" id="2.1.1.57" evidence="1"/>
<sequence>MHTPQGVHFAMADGGFSVEGQKNIQEILSKQLYLCQFLTALKILRPNGSFVCKLFDLFTPFSVGLVYLMYQCFQQIAIIKPNSSRPANSERYLVCKYKRSDAETAGIIAYLNTINLMLSDESQLDDNDVLEIFNANELAEDEDFLRYIIDSNNAIGKKQIVGLRKIAAFAQNLELKETKQSEVRQECLKRWKLPDKLRQAPENKPTDRLLDELLANWANERSWLSLPATEMRGVASLNSTINNVADWYFVPVGREETNINACSLFLCKSRGNLLRYTEHKKWELVETAFEVQPRSIFFGQIVYEFYGEGRTIQRMAALHIMDGICLGGIDIRRRPYRERMSMCDKFARSLNKPYRKERTFGALRSKPLFRLQDMGSFFANMRHYVLKDNSQRFGIALDDNKFFVPGGIMMFCELTKNYVSAHSRSRGQLYYFNVRNKESYYSDQIPLEKANEIFASFRFSFSCRLLWKWTDLRQVDELATEDNPKILFRSDFVKFIADKLGHS</sequence>
<name>B4R494_DROSI</name>
<comment type="subcellular location">
    <subcellularLocation>
        <location evidence="1">Nucleus</location>
    </subcellularLocation>
</comment>
<dbReference type="SMR" id="B4R494"/>
<dbReference type="GO" id="GO:1904582">
    <property type="term" value="P:positive regulation of intracellular mRNA localization"/>
    <property type="evidence" value="ECO:0007669"/>
    <property type="project" value="EnsemblMetazoa"/>
</dbReference>
<keyword evidence="1" id="KW-0489">Methyltransferase</keyword>
<dbReference type="GO" id="GO:0005634">
    <property type="term" value="C:nucleus"/>
    <property type="evidence" value="ECO:0007669"/>
    <property type="project" value="UniProtKB-SubCell"/>
</dbReference>
<dbReference type="STRING" id="7240.B4R494"/>
<dbReference type="PhylomeDB" id="B4R494"/>
<dbReference type="GO" id="GO:0032259">
    <property type="term" value="P:methylation"/>
    <property type="evidence" value="ECO:0007669"/>
    <property type="project" value="UniProtKB-KW"/>
</dbReference>
<dbReference type="Proteomes" id="UP000000304">
    <property type="component" value="Chromosome X"/>
</dbReference>
<comment type="catalytic activity">
    <reaction evidence="1">
        <text>a 5'-end (N(7)-methyl 5'-triphosphoguanosine)-ribonucleoside in mRNA + S-adenosyl-L-methionine = a 5'-end (N(7)-methyl 5'-triphosphoguanosine)-(2'-O-methyl-ribonucleoside) in mRNA + S-adenosyl-L-homocysteine + H(+)</text>
        <dbReference type="Rhea" id="RHEA:67020"/>
        <dbReference type="Rhea" id="RHEA-COMP:17167"/>
        <dbReference type="Rhea" id="RHEA-COMP:17168"/>
        <dbReference type="ChEBI" id="CHEBI:15378"/>
        <dbReference type="ChEBI" id="CHEBI:57856"/>
        <dbReference type="ChEBI" id="CHEBI:59789"/>
        <dbReference type="ChEBI" id="CHEBI:156461"/>
        <dbReference type="ChEBI" id="CHEBI:167609"/>
        <dbReference type="EC" id="2.1.1.57"/>
    </reaction>
</comment>
<keyword evidence="1" id="KW-0507">mRNA processing</keyword>
<dbReference type="PANTHER" id="PTHR16121:SF0">
    <property type="entry name" value="CAP-SPECIFIC MRNA (NUCLEOSIDE-2'-O-)-METHYLTRANSFERASE 1"/>
    <property type="match status" value="1"/>
</dbReference>
<protein>
    <recommendedName>
        <fullName evidence="1">Cap-specific mRNA (nucleoside-2'-O-)-methyltransferase 1</fullName>
        <ecNumber evidence="1">2.1.1.57</ecNumber>
    </recommendedName>
    <alternativeName>
        <fullName evidence="1">Cap1 2'O-ribose methyltransferase 1</fullName>
    </alternativeName>
</protein>
<dbReference type="GO" id="GO:0006370">
    <property type="term" value="P:7-methylguanosine mRNA capping"/>
    <property type="evidence" value="ECO:0007669"/>
    <property type="project" value="UniProtKB-UniRule"/>
</dbReference>
<keyword evidence="4" id="KW-1185">Reference proteome</keyword>
<feature type="domain" description="RrmJ-type SAM-dependent 2'-O-MTase" evidence="2">
    <location>
        <begin position="1"/>
        <end position="99"/>
    </location>
</feature>
<dbReference type="InterPro" id="IPR002877">
    <property type="entry name" value="RNA_MeTrfase_FtsJ_dom"/>
</dbReference>
<keyword evidence="1" id="KW-0539">Nucleus</keyword>
<dbReference type="PROSITE" id="PS51613">
    <property type="entry name" value="SAM_MT_RRMJ"/>
    <property type="match status" value="1"/>
</dbReference>
<dbReference type="GO" id="GO:0004483">
    <property type="term" value="F:methyltransferase cap1 activity"/>
    <property type="evidence" value="ECO:0007669"/>
    <property type="project" value="UniProtKB-UniRule"/>
</dbReference>
<dbReference type="Bgee" id="FBgn0187936">
    <property type="expression patterns" value="Expressed in embryo and 3 other cell types or tissues"/>
</dbReference>
<keyword evidence="1" id="KW-0808">Transferase</keyword>
<dbReference type="GO" id="GO:0005737">
    <property type="term" value="C:cytoplasm"/>
    <property type="evidence" value="ECO:0007669"/>
    <property type="project" value="EnsemblMetazoa"/>
</dbReference>
<keyword evidence="1" id="KW-0949">S-adenosyl-L-methionine</keyword>
<dbReference type="GO" id="GO:0070922">
    <property type="term" value="P:RISC complex assembly"/>
    <property type="evidence" value="ECO:0007669"/>
    <property type="project" value="EnsemblMetazoa"/>
</dbReference>